<dbReference type="Proteomes" id="UP000805193">
    <property type="component" value="Unassembled WGS sequence"/>
</dbReference>
<sequence length="73" mass="8267">MVTARKADVRKNAAAQRYQALFYQDQLVPGDFGVCPKLTVAHILPSQTDKMRDHPLHHASEQLLCCPEQMLPH</sequence>
<gene>
    <name evidence="1" type="ORF">HPB47_006698</name>
</gene>
<reference evidence="1 2" key="1">
    <citation type="journal article" date="2020" name="Cell">
        <title>Large-Scale Comparative Analyses of Tick Genomes Elucidate Their Genetic Diversity and Vector Capacities.</title>
        <authorList>
            <consortium name="Tick Genome and Microbiome Consortium (TIGMIC)"/>
            <person name="Jia N."/>
            <person name="Wang J."/>
            <person name="Shi W."/>
            <person name="Du L."/>
            <person name="Sun Y."/>
            <person name="Zhan W."/>
            <person name="Jiang J.F."/>
            <person name="Wang Q."/>
            <person name="Zhang B."/>
            <person name="Ji P."/>
            <person name="Bell-Sakyi L."/>
            <person name="Cui X.M."/>
            <person name="Yuan T.T."/>
            <person name="Jiang B.G."/>
            <person name="Yang W.F."/>
            <person name="Lam T.T."/>
            <person name="Chang Q.C."/>
            <person name="Ding S.J."/>
            <person name="Wang X.J."/>
            <person name="Zhu J.G."/>
            <person name="Ruan X.D."/>
            <person name="Zhao L."/>
            <person name="Wei J.T."/>
            <person name="Ye R.Z."/>
            <person name="Que T.C."/>
            <person name="Du C.H."/>
            <person name="Zhou Y.H."/>
            <person name="Cheng J.X."/>
            <person name="Dai P.F."/>
            <person name="Guo W.B."/>
            <person name="Han X.H."/>
            <person name="Huang E.J."/>
            <person name="Li L.F."/>
            <person name="Wei W."/>
            <person name="Gao Y.C."/>
            <person name="Liu J.Z."/>
            <person name="Shao H.Z."/>
            <person name="Wang X."/>
            <person name="Wang C.C."/>
            <person name="Yang T.C."/>
            <person name="Huo Q.B."/>
            <person name="Li W."/>
            <person name="Chen H.Y."/>
            <person name="Chen S.E."/>
            <person name="Zhou L.G."/>
            <person name="Ni X.B."/>
            <person name="Tian J.H."/>
            <person name="Sheng Y."/>
            <person name="Liu T."/>
            <person name="Pan Y.S."/>
            <person name="Xia L.Y."/>
            <person name="Li J."/>
            <person name="Zhao F."/>
            <person name="Cao W.C."/>
        </authorList>
    </citation>
    <scope>NUCLEOTIDE SEQUENCE [LARGE SCALE GENOMIC DNA]</scope>
    <source>
        <strain evidence="1">Iper-2018</strain>
    </source>
</reference>
<organism evidence="1 2">
    <name type="scientific">Ixodes persulcatus</name>
    <name type="common">Taiga tick</name>
    <dbReference type="NCBI Taxonomy" id="34615"/>
    <lineage>
        <taxon>Eukaryota</taxon>
        <taxon>Metazoa</taxon>
        <taxon>Ecdysozoa</taxon>
        <taxon>Arthropoda</taxon>
        <taxon>Chelicerata</taxon>
        <taxon>Arachnida</taxon>
        <taxon>Acari</taxon>
        <taxon>Parasitiformes</taxon>
        <taxon>Ixodida</taxon>
        <taxon>Ixodoidea</taxon>
        <taxon>Ixodidae</taxon>
        <taxon>Ixodinae</taxon>
        <taxon>Ixodes</taxon>
    </lineage>
</organism>
<accession>A0AC60P9N4</accession>
<name>A0AC60P9N4_IXOPE</name>
<dbReference type="EMBL" id="JABSTQ010010988">
    <property type="protein sequence ID" value="KAG0416135.1"/>
    <property type="molecule type" value="Genomic_DNA"/>
</dbReference>
<evidence type="ECO:0000313" key="1">
    <source>
        <dbReference type="EMBL" id="KAG0416135.1"/>
    </source>
</evidence>
<proteinExistence type="predicted"/>
<keyword evidence="2" id="KW-1185">Reference proteome</keyword>
<comment type="caution">
    <text evidence="1">The sequence shown here is derived from an EMBL/GenBank/DDBJ whole genome shotgun (WGS) entry which is preliminary data.</text>
</comment>
<protein>
    <submittedName>
        <fullName evidence="1">Uncharacterized protein</fullName>
    </submittedName>
</protein>
<evidence type="ECO:0000313" key="2">
    <source>
        <dbReference type="Proteomes" id="UP000805193"/>
    </source>
</evidence>